<organism evidence="2 3">
    <name type="scientific">Halanaerobium congolense</name>
    <dbReference type="NCBI Taxonomy" id="54121"/>
    <lineage>
        <taxon>Bacteria</taxon>
        <taxon>Bacillati</taxon>
        <taxon>Bacillota</taxon>
        <taxon>Clostridia</taxon>
        <taxon>Halanaerobiales</taxon>
        <taxon>Halanaerobiaceae</taxon>
        <taxon>Halanaerobium</taxon>
    </lineage>
</organism>
<accession>A0A1G6S9W0</accession>
<protein>
    <submittedName>
        <fullName evidence="2">Uncharacterized protein</fullName>
    </submittedName>
</protein>
<evidence type="ECO:0000313" key="3">
    <source>
        <dbReference type="Proteomes" id="UP000324896"/>
    </source>
</evidence>
<gene>
    <name evidence="2" type="ORF">SAMN04488597_1288</name>
</gene>
<reference evidence="2 3" key="1">
    <citation type="submission" date="2016-10" db="EMBL/GenBank/DDBJ databases">
        <authorList>
            <person name="Varghese N."/>
            <person name="Submissions S."/>
        </authorList>
    </citation>
    <scope>NUCLEOTIDE SEQUENCE [LARGE SCALE GENOMIC DNA]</scope>
    <source>
        <strain evidence="2 3">WG10</strain>
    </source>
</reference>
<dbReference type="EMBL" id="FMYT01000028">
    <property type="protein sequence ID" value="SDD12956.1"/>
    <property type="molecule type" value="Genomic_DNA"/>
</dbReference>
<dbReference type="AlphaFoldDB" id="A0A1G6S9W0"/>
<sequence>MDYEIVVDPSEVRERSSDNGNLTRIDDIESDDEEKE</sequence>
<evidence type="ECO:0000256" key="1">
    <source>
        <dbReference type="SAM" id="MobiDB-lite"/>
    </source>
</evidence>
<dbReference type="Proteomes" id="UP000324896">
    <property type="component" value="Unassembled WGS sequence"/>
</dbReference>
<name>A0A1G6S9W0_9FIRM</name>
<feature type="region of interest" description="Disordered" evidence="1">
    <location>
        <begin position="1"/>
        <end position="36"/>
    </location>
</feature>
<evidence type="ECO:0000313" key="2">
    <source>
        <dbReference type="EMBL" id="SDD12956.1"/>
    </source>
</evidence>
<proteinExistence type="predicted"/>